<protein>
    <recommendedName>
        <fullName evidence="2">Spore protein YkvP/CgeB glycosyl transferase-like domain-containing protein</fullName>
    </recommendedName>
</protein>
<dbReference type="Pfam" id="PF13524">
    <property type="entry name" value="Glyco_trans_1_2"/>
    <property type="match status" value="1"/>
</dbReference>
<evidence type="ECO:0000256" key="1">
    <source>
        <dbReference type="SAM" id="MobiDB-lite"/>
    </source>
</evidence>
<reference evidence="3 4" key="1">
    <citation type="submission" date="2020-08" db="EMBL/GenBank/DDBJ databases">
        <title>Genomic Encyclopedia of Type Strains, Phase IV (KMG-IV): sequencing the most valuable type-strain genomes for metagenomic binning, comparative biology and taxonomic classification.</title>
        <authorList>
            <person name="Goeker M."/>
        </authorList>
    </citation>
    <scope>NUCLEOTIDE SEQUENCE [LARGE SCALE GENOMIC DNA]</scope>
    <source>
        <strain evidence="3 4">DSM 101730</strain>
    </source>
</reference>
<accession>A0A840SUW8</accession>
<dbReference type="RefSeq" id="WP_184150949.1">
    <property type="nucleotide sequence ID" value="NZ_JACHFM010000003.1"/>
</dbReference>
<dbReference type="AlphaFoldDB" id="A0A840SUW8"/>
<keyword evidence="4" id="KW-1185">Reference proteome</keyword>
<organism evidence="3 4">
    <name type="scientific">Amaricoccus macauensis</name>
    <dbReference type="NCBI Taxonomy" id="57001"/>
    <lineage>
        <taxon>Bacteria</taxon>
        <taxon>Pseudomonadati</taxon>
        <taxon>Pseudomonadota</taxon>
        <taxon>Alphaproteobacteria</taxon>
        <taxon>Rhodobacterales</taxon>
        <taxon>Paracoccaceae</taxon>
        <taxon>Amaricoccus</taxon>
    </lineage>
</organism>
<proteinExistence type="predicted"/>
<evidence type="ECO:0000313" key="3">
    <source>
        <dbReference type="EMBL" id="MBB5222941.1"/>
    </source>
</evidence>
<dbReference type="EMBL" id="JACHFM010000003">
    <property type="protein sequence ID" value="MBB5222941.1"/>
    <property type="molecule type" value="Genomic_DNA"/>
</dbReference>
<evidence type="ECO:0000259" key="2">
    <source>
        <dbReference type="Pfam" id="PF13524"/>
    </source>
</evidence>
<feature type="region of interest" description="Disordered" evidence="1">
    <location>
        <begin position="415"/>
        <end position="437"/>
    </location>
</feature>
<gene>
    <name evidence="3" type="ORF">HNP73_002888</name>
</gene>
<dbReference type="Proteomes" id="UP000549457">
    <property type="component" value="Unassembled WGS sequence"/>
</dbReference>
<comment type="caution">
    <text evidence="3">The sequence shown here is derived from an EMBL/GenBank/DDBJ whole genome shotgun (WGS) entry which is preliminary data.</text>
</comment>
<evidence type="ECO:0000313" key="4">
    <source>
        <dbReference type="Proteomes" id="UP000549457"/>
    </source>
</evidence>
<name>A0A840SUW8_9RHOB</name>
<feature type="domain" description="Spore protein YkvP/CgeB glycosyl transferase-like" evidence="2">
    <location>
        <begin position="240"/>
        <end position="335"/>
    </location>
</feature>
<sequence>MHDLVPAPWNGVIYEFMDVVRRMEDATLVAPVVPDPYNRSFWKNCRKTMRNTLGRLLALAAMPTASEAPRTEVEGDFDLTFYACQFPHEIREINCVPGWRKRTRKACIFLLETWSRDVEKLRQHYRHLDMFDHVFVFNAGSVPLIQRHTRTPVTYLPTAVDTLLLPASRYTVSQRCVDYVCIGRRLNRVHGRMLELCGRDNRFYVFDLWRGMKAKDWDAVRLQNADLAARARHYVVWKPVKGTGAAAETTLTTRYFEGASSGAVMIGSTPDIPEFKGLFSSPEAIVNMPTDPDRTADFLEQLEADADRYAAIARANRLDVLSRHDWAHRWAEMLAVLGLASSPGLDARLAELRRRHAVESGAEPHLIEVRLPAAMPVAAPTLAAASAMASASSPVSAAPPGGLHNAIPGTLSGALPGTIPGDAALPNPEPAQARQAH</sequence>
<dbReference type="InterPro" id="IPR055259">
    <property type="entry name" value="YkvP/CgeB_Glyco_trans-like"/>
</dbReference>